<dbReference type="Gene3D" id="2.40.50.140">
    <property type="entry name" value="Nucleic acid-binding proteins"/>
    <property type="match status" value="3"/>
</dbReference>
<dbReference type="Pfam" id="PF13509">
    <property type="entry name" value="S1_2"/>
    <property type="match status" value="2"/>
</dbReference>
<dbReference type="EMBL" id="DYUD01000027">
    <property type="protein sequence ID" value="HJG89919.1"/>
    <property type="molecule type" value="Genomic_DNA"/>
</dbReference>
<feature type="domain" description="Conserved virulence factor B first S1" evidence="2">
    <location>
        <begin position="4"/>
        <end position="64"/>
    </location>
</feature>
<dbReference type="InterPro" id="IPR014464">
    <property type="entry name" value="CvfB_fam"/>
</dbReference>
<gene>
    <name evidence="4" type="ORF">K8U91_10680</name>
</gene>
<feature type="domain" description="Conserved virulence factor B first S1" evidence="2">
    <location>
        <begin position="71"/>
        <end position="131"/>
    </location>
</feature>
<dbReference type="Proteomes" id="UP000757103">
    <property type="component" value="Unassembled WGS sequence"/>
</dbReference>
<dbReference type="InterPro" id="IPR039566">
    <property type="entry name" value="CvfB_S1_st"/>
</dbReference>
<accession>A0A921SW03</accession>
<proteinExistence type="inferred from homology"/>
<evidence type="ECO:0000256" key="1">
    <source>
        <dbReference type="PIRNR" id="PIRNR012524"/>
    </source>
</evidence>
<evidence type="ECO:0000313" key="4">
    <source>
        <dbReference type="EMBL" id="HJG89919.1"/>
    </source>
</evidence>
<organism evidence="4 5">
    <name type="scientific">Barnesiella viscericola</name>
    <dbReference type="NCBI Taxonomy" id="397865"/>
    <lineage>
        <taxon>Bacteria</taxon>
        <taxon>Pseudomonadati</taxon>
        <taxon>Bacteroidota</taxon>
        <taxon>Bacteroidia</taxon>
        <taxon>Bacteroidales</taxon>
        <taxon>Barnesiellaceae</taxon>
        <taxon>Barnesiella</taxon>
    </lineage>
</organism>
<dbReference type="PANTHER" id="PTHR37296">
    <property type="entry name" value="CONSERVED VIRULENCE FACTOR B"/>
    <property type="match status" value="1"/>
</dbReference>
<protein>
    <submittedName>
        <fullName evidence="4">GntR family transcriptional regulator</fullName>
    </submittedName>
</protein>
<dbReference type="Pfam" id="PF17783">
    <property type="entry name" value="WHD_CvfB"/>
    <property type="match status" value="1"/>
</dbReference>
<comment type="caution">
    <text evidence="4">The sequence shown here is derived from an EMBL/GenBank/DDBJ whole genome shotgun (WGS) entry which is preliminary data.</text>
</comment>
<dbReference type="InterPro" id="IPR012340">
    <property type="entry name" value="NA-bd_OB-fold"/>
</dbReference>
<dbReference type="InterPro" id="IPR036388">
    <property type="entry name" value="WH-like_DNA-bd_sf"/>
</dbReference>
<dbReference type="AlphaFoldDB" id="A0A921SW03"/>
<dbReference type="InterPro" id="IPR040764">
    <property type="entry name" value="CvfB_WH"/>
</dbReference>
<reference evidence="4" key="1">
    <citation type="journal article" date="2021" name="PeerJ">
        <title>Extensive microbial diversity within the chicken gut microbiome revealed by metagenomics and culture.</title>
        <authorList>
            <person name="Gilroy R."/>
            <person name="Ravi A."/>
            <person name="Getino M."/>
            <person name="Pursley I."/>
            <person name="Horton D.L."/>
            <person name="Alikhan N.F."/>
            <person name="Baker D."/>
            <person name="Gharbi K."/>
            <person name="Hall N."/>
            <person name="Watson M."/>
            <person name="Adriaenssens E.M."/>
            <person name="Foster-Nyarko E."/>
            <person name="Jarju S."/>
            <person name="Secka A."/>
            <person name="Antonio M."/>
            <person name="Oren A."/>
            <person name="Chaudhuri R.R."/>
            <person name="La Ragione R."/>
            <person name="Hildebrand F."/>
            <person name="Pallen M.J."/>
        </authorList>
    </citation>
    <scope>NUCLEOTIDE SEQUENCE</scope>
    <source>
        <strain evidence="4">CHK121-7720</strain>
    </source>
</reference>
<dbReference type="RefSeq" id="WP_273306977.1">
    <property type="nucleotide sequence ID" value="NZ_DYUD01000027.1"/>
</dbReference>
<sequence>MLQIGKFNTLQVVKTVDFGVYLDGGEKGEILLPRKFLPEQPCVEGDELSVFVYYDSEDRLIATTRKPYVQVGEFARLQVKSVTKVGAFLDWGVEAKDLLVPFREQNGEMQQGRYYVVYVYLDFATGRIVASAKLNKFLDNVPPEYTPNQQVDILVVQETQLGFKVIINNLHWGMVYHNEIFRPISIGEHLQAYIKQVREDERIDVSLQPSGYENRIDPLSERILQRLEEVGGRLPLSDKSPADEIARYFQCSKKSFKKAIGALYKARRIVIGEGEIRKS</sequence>
<feature type="domain" description="Conserved virulence factor B-like winged helix" evidence="3">
    <location>
        <begin position="221"/>
        <end position="277"/>
    </location>
</feature>
<dbReference type="PIRSF" id="PIRSF012524">
    <property type="entry name" value="YitL_S1"/>
    <property type="match status" value="1"/>
</dbReference>
<reference evidence="4" key="2">
    <citation type="submission" date="2021-09" db="EMBL/GenBank/DDBJ databases">
        <authorList>
            <person name="Gilroy R."/>
        </authorList>
    </citation>
    <scope>NUCLEOTIDE SEQUENCE</scope>
    <source>
        <strain evidence="4">CHK121-7720</strain>
    </source>
</reference>
<evidence type="ECO:0000313" key="5">
    <source>
        <dbReference type="Proteomes" id="UP000757103"/>
    </source>
</evidence>
<comment type="similarity">
    <text evidence="1">Belongs to the CvfB family.</text>
</comment>
<dbReference type="Gene3D" id="1.10.10.10">
    <property type="entry name" value="Winged helix-like DNA-binding domain superfamily/Winged helix DNA-binding domain"/>
    <property type="match status" value="1"/>
</dbReference>
<evidence type="ECO:0000259" key="3">
    <source>
        <dbReference type="Pfam" id="PF17783"/>
    </source>
</evidence>
<name>A0A921SW03_9BACT</name>
<dbReference type="PANTHER" id="PTHR37296:SF1">
    <property type="entry name" value="CONSERVED VIRULENCE FACTOR B"/>
    <property type="match status" value="1"/>
</dbReference>
<evidence type="ECO:0000259" key="2">
    <source>
        <dbReference type="Pfam" id="PF13509"/>
    </source>
</evidence>